<dbReference type="Proteomes" id="UP000294824">
    <property type="component" value="Unassembled WGS sequence"/>
</dbReference>
<dbReference type="OrthoDB" id="1450804at2"/>
<sequence length="150" mass="17782">MKIKLDKSTEILSEILEKNIIAKSKSRIEYAFDSMLEFKSNYEIENCSKDEETDELLAEYGTYNWNPEEKPEFEFTLTRQIQLDGEEEYYQIKLKLTFDPKNFGEIEDMSFWAMDFDNLAEWKAEIEKTDGYLKAKETELLNHEISLDAT</sequence>
<keyword evidence="4" id="KW-1185">Reference proteome</keyword>
<evidence type="ECO:0000313" key="3">
    <source>
        <dbReference type="Proteomes" id="UP000029644"/>
    </source>
</evidence>
<protein>
    <submittedName>
        <fullName evidence="1">Uncharacterized protein</fullName>
    </submittedName>
</protein>
<dbReference type="Proteomes" id="UP000029644">
    <property type="component" value="Unassembled WGS sequence"/>
</dbReference>
<comment type="caution">
    <text evidence="1">The sequence shown here is derived from an EMBL/GenBank/DDBJ whole genome shotgun (WGS) entry which is preliminary data.</text>
</comment>
<accession>A0A090VL60</accession>
<evidence type="ECO:0000313" key="2">
    <source>
        <dbReference type="EMBL" id="TDY61550.1"/>
    </source>
</evidence>
<dbReference type="RefSeq" id="WP_042505874.1">
    <property type="nucleotide sequence ID" value="NZ_BBNQ01000015.1"/>
</dbReference>
<reference evidence="1 3" key="1">
    <citation type="journal article" date="2014" name="Genome Announc.">
        <title>Draft Genome Sequences of Marine Flavobacterium Algibacter lectus Strains SS8 and NR4.</title>
        <authorList>
            <person name="Takatani N."/>
            <person name="Nakanishi M."/>
            <person name="Meirelles P."/>
            <person name="Mino S."/>
            <person name="Suda W."/>
            <person name="Oshima K."/>
            <person name="Hattori M."/>
            <person name="Ohkuma M."/>
            <person name="Hosokawa M."/>
            <person name="Miyashita K."/>
            <person name="Thompson F.L."/>
            <person name="Niwa A."/>
            <person name="Sawabe T."/>
            <person name="Sawabe T."/>
        </authorList>
    </citation>
    <scope>NUCLEOTIDE SEQUENCE [LARGE SCALE GENOMIC DNA]</scope>
    <source>
        <strain evidence="1 3">JCM 19300</strain>
    </source>
</reference>
<organism evidence="1 3">
    <name type="scientific">Algibacter lectus</name>
    <dbReference type="NCBI Taxonomy" id="221126"/>
    <lineage>
        <taxon>Bacteria</taxon>
        <taxon>Pseudomonadati</taxon>
        <taxon>Bacteroidota</taxon>
        <taxon>Flavobacteriia</taxon>
        <taxon>Flavobacteriales</taxon>
        <taxon>Flavobacteriaceae</taxon>
        <taxon>Algibacter</taxon>
    </lineage>
</organism>
<dbReference type="EMBL" id="BBNQ01000015">
    <property type="protein sequence ID" value="GAL64054.1"/>
    <property type="molecule type" value="Genomic_DNA"/>
</dbReference>
<accession>A0A4R8M7U1</accession>
<dbReference type="EMBL" id="SORL01000009">
    <property type="protein sequence ID" value="TDY61550.1"/>
    <property type="molecule type" value="Genomic_DNA"/>
</dbReference>
<reference evidence="2 4" key="2">
    <citation type="submission" date="2019-03" db="EMBL/GenBank/DDBJ databases">
        <title>Genomic Encyclopedia of Type Strains, Phase III (KMG-III): the genomes of soil and plant-associated and newly described type strains.</title>
        <authorList>
            <person name="Whitman W."/>
        </authorList>
    </citation>
    <scope>NUCLEOTIDE SEQUENCE [LARGE SCALE GENOMIC DNA]</scope>
    <source>
        <strain evidence="2 4">CECT 8301</strain>
    </source>
</reference>
<gene>
    <name evidence="2" type="ORF">DFQ06_2888</name>
    <name evidence="1" type="ORF">JCM19300_3257</name>
</gene>
<evidence type="ECO:0000313" key="1">
    <source>
        <dbReference type="EMBL" id="GAL64054.1"/>
    </source>
</evidence>
<dbReference type="AlphaFoldDB" id="A0A090VL60"/>
<proteinExistence type="predicted"/>
<name>A0A090VL60_9FLAO</name>
<evidence type="ECO:0000313" key="4">
    <source>
        <dbReference type="Proteomes" id="UP000294824"/>
    </source>
</evidence>